<evidence type="ECO:0000313" key="6">
    <source>
        <dbReference type="Proteomes" id="UP000604825"/>
    </source>
</evidence>
<feature type="domain" description="Wall-associated receptor kinase galacturonan-binding" evidence="4">
    <location>
        <begin position="45"/>
        <end position="110"/>
    </location>
</feature>
<dbReference type="PANTHER" id="PTHR33138:SF73">
    <property type="entry name" value="WALL-ASSOCIATED RECEPTOR KINASE GALACTURONAN-BINDING DOMAIN-CONTAINING PROTEIN"/>
    <property type="match status" value="1"/>
</dbReference>
<dbReference type="AlphaFoldDB" id="A0A811PF55"/>
<dbReference type="PANTHER" id="PTHR33138">
    <property type="entry name" value="OS01G0690200 PROTEIN"/>
    <property type="match status" value="1"/>
</dbReference>
<feature type="signal peptide" evidence="3">
    <location>
        <begin position="1"/>
        <end position="32"/>
    </location>
</feature>
<evidence type="ECO:0000256" key="3">
    <source>
        <dbReference type="SAM" id="SignalP"/>
    </source>
</evidence>
<dbReference type="Proteomes" id="UP000604825">
    <property type="component" value="Unassembled WGS sequence"/>
</dbReference>
<dbReference type="InterPro" id="IPR025287">
    <property type="entry name" value="WAK_GUB"/>
</dbReference>
<dbReference type="Pfam" id="PF13947">
    <property type="entry name" value="GUB_WAK_bind"/>
    <property type="match status" value="1"/>
</dbReference>
<keyword evidence="6" id="KW-1185">Reference proteome</keyword>
<evidence type="ECO:0000256" key="2">
    <source>
        <dbReference type="ARBA" id="ARBA00022729"/>
    </source>
</evidence>
<comment type="caution">
    <text evidence="5">The sequence shown here is derived from an EMBL/GenBank/DDBJ whole genome shotgun (WGS) entry which is preliminary data.</text>
</comment>
<dbReference type="OrthoDB" id="687559at2759"/>
<evidence type="ECO:0000259" key="4">
    <source>
        <dbReference type="Pfam" id="PF13947"/>
    </source>
</evidence>
<name>A0A811PF55_9POAL</name>
<proteinExistence type="predicted"/>
<keyword evidence="2 3" id="KW-0732">Signal</keyword>
<sequence length="268" mass="28913">MAVAPSLSWLSLVSSLWTAWAWWSLPLMLATAAPTMAADRQGELCPTMLCGSVNISFPFGIVADHATDTNCLVIGFQVRCSNNIPYFGLSAYSPRILDIFYDNSSLLIADVHMLDDFHSSATKPCHSPTNNSSSKVAPSFSISPVNQNMIFYDCVEPPAPAVRKSRGLVDTTCGNRTLVGVTKGPDVPGSYFLEGCSAAVAPMLARPGEVNPANYMEFISGGFLLTWQLPPSPSPVGKFAIGIKNIERIAFIGYWSKNCGTHHNSTRT</sequence>
<evidence type="ECO:0000256" key="1">
    <source>
        <dbReference type="ARBA" id="ARBA00004167"/>
    </source>
</evidence>
<comment type="subcellular location">
    <subcellularLocation>
        <location evidence="1">Membrane</location>
        <topology evidence="1">Single-pass membrane protein</topology>
    </subcellularLocation>
</comment>
<feature type="chain" id="PRO_5032568275" description="Wall-associated receptor kinase galacturonan-binding domain-containing protein" evidence="3">
    <location>
        <begin position="33"/>
        <end position="268"/>
    </location>
</feature>
<evidence type="ECO:0000313" key="5">
    <source>
        <dbReference type="EMBL" id="CAD6239525.1"/>
    </source>
</evidence>
<dbReference type="GO" id="GO:0016020">
    <property type="term" value="C:membrane"/>
    <property type="evidence" value="ECO:0007669"/>
    <property type="project" value="UniProtKB-SubCell"/>
</dbReference>
<dbReference type="GO" id="GO:0030247">
    <property type="term" value="F:polysaccharide binding"/>
    <property type="evidence" value="ECO:0007669"/>
    <property type="project" value="InterPro"/>
</dbReference>
<organism evidence="5 6">
    <name type="scientific">Miscanthus lutarioriparius</name>
    <dbReference type="NCBI Taxonomy" id="422564"/>
    <lineage>
        <taxon>Eukaryota</taxon>
        <taxon>Viridiplantae</taxon>
        <taxon>Streptophyta</taxon>
        <taxon>Embryophyta</taxon>
        <taxon>Tracheophyta</taxon>
        <taxon>Spermatophyta</taxon>
        <taxon>Magnoliopsida</taxon>
        <taxon>Liliopsida</taxon>
        <taxon>Poales</taxon>
        <taxon>Poaceae</taxon>
        <taxon>PACMAD clade</taxon>
        <taxon>Panicoideae</taxon>
        <taxon>Andropogonodae</taxon>
        <taxon>Andropogoneae</taxon>
        <taxon>Saccharinae</taxon>
        <taxon>Miscanthus</taxon>
    </lineage>
</organism>
<protein>
    <recommendedName>
        <fullName evidence="4">Wall-associated receptor kinase galacturonan-binding domain-containing protein</fullName>
    </recommendedName>
</protein>
<gene>
    <name evidence="5" type="ORF">NCGR_LOCUS26437</name>
</gene>
<dbReference type="EMBL" id="CAJGYO010000006">
    <property type="protein sequence ID" value="CAD6239525.1"/>
    <property type="molecule type" value="Genomic_DNA"/>
</dbReference>
<accession>A0A811PF55</accession>
<reference evidence="5" key="1">
    <citation type="submission" date="2020-10" db="EMBL/GenBank/DDBJ databases">
        <authorList>
            <person name="Han B."/>
            <person name="Lu T."/>
            <person name="Zhao Q."/>
            <person name="Huang X."/>
            <person name="Zhao Y."/>
        </authorList>
    </citation>
    <scope>NUCLEOTIDE SEQUENCE</scope>
</reference>